<feature type="compositionally biased region" description="Basic and acidic residues" evidence="2">
    <location>
        <begin position="362"/>
        <end position="374"/>
    </location>
</feature>
<evidence type="ECO:0000313" key="4">
    <source>
        <dbReference type="RefSeq" id="XP_021839369.2"/>
    </source>
</evidence>
<dbReference type="GO" id="GO:0006355">
    <property type="term" value="P:regulation of DNA-templated transcription"/>
    <property type="evidence" value="ECO:0007669"/>
    <property type="project" value="UniProtKB-UniRule"/>
</dbReference>
<dbReference type="KEGG" id="soe:110779148"/>
<dbReference type="GeneID" id="110779148"/>
<dbReference type="AlphaFoldDB" id="A0A9R0HYI6"/>
<comment type="similarity">
    <text evidence="1">Belongs to the FHY3/FAR1 family.</text>
</comment>
<comment type="function">
    <text evidence="1">Putative transcription activator involved in regulating light control of development.</text>
</comment>
<keyword evidence="1" id="KW-0479">Metal-binding</keyword>
<dbReference type="InterPro" id="IPR031052">
    <property type="entry name" value="FHY3/FAR1"/>
</dbReference>
<feature type="region of interest" description="Disordered" evidence="2">
    <location>
        <begin position="362"/>
        <end position="383"/>
    </location>
</feature>
<protein>
    <recommendedName>
        <fullName evidence="1">Protein FAR1-RELATED SEQUENCE</fullName>
    </recommendedName>
</protein>
<name>A0A9R0HYI6_SPIOL</name>
<proteinExistence type="inferred from homology"/>
<reference evidence="3" key="1">
    <citation type="journal article" date="2021" name="Nat. Commun.">
        <title>Genomic analyses provide insights into spinach domestication and the genetic basis of agronomic traits.</title>
        <authorList>
            <person name="Cai X."/>
            <person name="Sun X."/>
            <person name="Xu C."/>
            <person name="Sun H."/>
            <person name="Wang X."/>
            <person name="Ge C."/>
            <person name="Zhang Z."/>
            <person name="Wang Q."/>
            <person name="Fei Z."/>
            <person name="Jiao C."/>
            <person name="Wang Q."/>
        </authorList>
    </citation>
    <scope>NUCLEOTIDE SEQUENCE [LARGE SCALE GENOMIC DNA]</scope>
    <source>
        <strain evidence="3">cv. Varoflay</strain>
    </source>
</reference>
<dbReference type="GO" id="GO:0008270">
    <property type="term" value="F:zinc ion binding"/>
    <property type="evidence" value="ECO:0007669"/>
    <property type="project" value="UniProtKB-UniRule"/>
</dbReference>
<dbReference type="PANTHER" id="PTHR31669:SF292">
    <property type="entry name" value="OS02G0262500 PROTEIN"/>
    <property type="match status" value="1"/>
</dbReference>
<comment type="subcellular location">
    <subcellularLocation>
        <location evidence="1">Nucleus</location>
    </subcellularLocation>
</comment>
<evidence type="ECO:0000256" key="1">
    <source>
        <dbReference type="RuleBase" id="RU367018"/>
    </source>
</evidence>
<accession>A0A9R0HYI6</accession>
<dbReference type="PANTHER" id="PTHR31669">
    <property type="entry name" value="PROTEIN FAR1-RELATED SEQUENCE 10-RELATED"/>
    <property type="match status" value="1"/>
</dbReference>
<keyword evidence="3" id="KW-1185">Reference proteome</keyword>
<evidence type="ECO:0000256" key="2">
    <source>
        <dbReference type="SAM" id="MobiDB-lite"/>
    </source>
</evidence>
<organism evidence="3 4">
    <name type="scientific">Spinacia oleracea</name>
    <name type="common">Spinach</name>
    <dbReference type="NCBI Taxonomy" id="3562"/>
    <lineage>
        <taxon>Eukaryota</taxon>
        <taxon>Viridiplantae</taxon>
        <taxon>Streptophyta</taxon>
        <taxon>Embryophyta</taxon>
        <taxon>Tracheophyta</taxon>
        <taxon>Spermatophyta</taxon>
        <taxon>Magnoliopsida</taxon>
        <taxon>eudicotyledons</taxon>
        <taxon>Gunneridae</taxon>
        <taxon>Pentapetalae</taxon>
        <taxon>Caryophyllales</taxon>
        <taxon>Chenopodiaceae</taxon>
        <taxon>Chenopodioideae</taxon>
        <taxon>Anserineae</taxon>
        <taxon>Spinacia</taxon>
    </lineage>
</organism>
<sequence length="465" mass="53104">MANAISIVFPKAVHRLCLWHLMRNVKGHNSKMLCSGFMKCVDGCRTPTEFEQAWKELITTYDYEKEVWATGLYNDKEKWAECFMHGHFFEGMRSTQRCESVNNSTNTVFNQKMMLYKFVELYDQVLKDIRFTESGLDYQTKHTTPIIKGVLSCVKTHAATVYTRNSYDMLCKEMNYESSHIFVKFKQDKTHLDGVTNIYCLSHTGYGTAQYIVIHIAKIHKMYCCYMKLESVGIPCRHMFVVMKYGRMTEIPRGCILQRWTKYAKACLSYGHTLDAFKEQTDTAFVGRFAYLNGLSIQICRLAARSYNGSLWLKNFLSKVLISMETHDEKVEGIPKKATLVGIGDPKVLQAGRGLKKKATKLEEKSNSLDKPKSIDLNQSPLTTPANTSNIGLCEPSFLLGDLMPGTYTSGEASEVVDSYEVTQYKKNPLFLIGAQDIIGSYNFVCCTFSHLSTYKSQMSKWEIR</sequence>
<keyword evidence="1" id="KW-0863">Zinc-finger</keyword>
<keyword evidence="1" id="KW-0862">Zinc</keyword>
<dbReference type="Proteomes" id="UP000813463">
    <property type="component" value="Chromosome 5"/>
</dbReference>
<dbReference type="GO" id="GO:0005634">
    <property type="term" value="C:nucleus"/>
    <property type="evidence" value="ECO:0007669"/>
    <property type="project" value="UniProtKB-SubCell"/>
</dbReference>
<gene>
    <name evidence="4" type="primary">LOC110779148</name>
</gene>
<evidence type="ECO:0000313" key="3">
    <source>
        <dbReference type="Proteomes" id="UP000813463"/>
    </source>
</evidence>
<reference evidence="4" key="2">
    <citation type="submission" date="2025-08" db="UniProtKB">
        <authorList>
            <consortium name="RefSeq"/>
        </authorList>
    </citation>
    <scope>IDENTIFICATION</scope>
    <source>
        <tissue evidence="4">Leaf</tissue>
    </source>
</reference>
<keyword evidence="1" id="KW-0539">Nucleus</keyword>
<dbReference type="RefSeq" id="XP_021839369.2">
    <property type="nucleotide sequence ID" value="XM_021983677.2"/>
</dbReference>